<gene>
    <name evidence="1" type="ORF">BB347_09410</name>
    <name evidence="2" type="ORF">SAMN05421809_1606</name>
</gene>
<dbReference type="EMBL" id="CP019327">
    <property type="protein sequence ID" value="APX96819.1"/>
    <property type="molecule type" value="Genomic_DNA"/>
</dbReference>
<dbReference type="OrthoDB" id="275208at2157"/>
<dbReference type="AlphaFoldDB" id="A0A1N7CAW6"/>
<evidence type="ECO:0000313" key="4">
    <source>
        <dbReference type="Proteomes" id="UP000187321"/>
    </source>
</evidence>
<accession>A0A1N7CAW6</accession>
<dbReference type="Pfam" id="PF08665">
    <property type="entry name" value="PglZ"/>
    <property type="match status" value="1"/>
</dbReference>
<name>A0A1N7CAW6_9EURY</name>
<evidence type="ECO:0000313" key="1">
    <source>
        <dbReference type="EMBL" id="APX96819.1"/>
    </source>
</evidence>
<dbReference type="KEGG" id="hda:BB347_09410"/>
<reference evidence="1 4" key="1">
    <citation type="submission" date="2017-01" db="EMBL/GenBank/DDBJ databases">
        <title>Complete genome sequence of Haloterrigena daqingensis type strain (JX313T).</title>
        <authorList>
            <person name="Shuang W."/>
        </authorList>
    </citation>
    <scope>NUCLEOTIDE SEQUENCE [LARGE SCALE GENOMIC DNA]</scope>
    <source>
        <strain evidence="1 4">JX313</strain>
    </source>
</reference>
<sequence length="811" mass="92053">MSDTFTEVVTELEEKFDRHPVWVWYDSSEKYGNVIDDIEATMEDRGVNVARYDGSFLELKRRLWEEDNDIEEEWLFYIPKWRDEAEWFMDVHRLGRQFRPGATVGDRPASKYLVGKEDRIPDEYANWGQNETQLSRAFFCVLFETPNHSPRDYIVQYLADPDAYRDTIEEHGQGHEWEHLLQDTYGISAGLDAEEIATEVLFGELQHNSPTDRYDRLAADDTKAATELCEYWQKIDTATYLEYAASVSEDRNLTQEVVGSDSLEWASNSFRQVDDGLVQLCLNRLSQADFDELPTIATELESVVERRRNGFWYDEGHAGYWDILDHGLEVLDDAGSAIDEIEAEGYDPRTLADRYTDDWWTIDAAYRRYVRSVKDNRRPVEGLHDVRDRITNYYVSFLRTLNRPVAEYLADDPVLGTPQTGFFDSHVDREDGTAVIICDGLRYELARELEERFESDDETDQHTALASAALPSITEVGMATHLPGDLSLKLDSSEDLVVEVDETEISSKQDRKACLNDAGFTVSDIDDVLSTPQKSLKEEGVPPRIVYSGIIDKLGESLDDDKALAQAADHVRDVEDVIQRLRAAGYTRFVVTADHGFLYTEELSDRDKVESLDGVAFTKRRFAAANADAPVIPGEEIIEFDESQLSQLGIEADDLRLFFPRSVACFKAAGGNMRYFHGGISMQELAVPCLTVTTVEREDEDAPIEYDVSFPDNVTNTIVDVTIAARSSQLSFSRTPTLRLTATVDGREVAEPKLIEVNQGENEATLRLKSGELDEDATILFEAIDEETRETVAKGEAKNDIIMREDFEFDI</sequence>
<organism evidence="2 3">
    <name type="scientific">Natronorubrum daqingense</name>
    <dbReference type="NCBI Taxonomy" id="588898"/>
    <lineage>
        <taxon>Archaea</taxon>
        <taxon>Methanobacteriati</taxon>
        <taxon>Methanobacteriota</taxon>
        <taxon>Stenosarchaea group</taxon>
        <taxon>Halobacteria</taxon>
        <taxon>Halobacteriales</taxon>
        <taxon>Natrialbaceae</taxon>
        <taxon>Natronorubrum</taxon>
    </lineage>
</organism>
<keyword evidence="3" id="KW-1185">Reference proteome</keyword>
<dbReference type="GeneID" id="30956159"/>
<evidence type="ECO:0000313" key="2">
    <source>
        <dbReference type="EMBL" id="SIR60736.1"/>
    </source>
</evidence>
<dbReference type="Proteomes" id="UP000187321">
    <property type="component" value="Chromosome"/>
</dbReference>
<reference evidence="2 3" key="2">
    <citation type="submission" date="2017-01" db="EMBL/GenBank/DDBJ databases">
        <authorList>
            <person name="Mah S.A."/>
            <person name="Swanson W.J."/>
            <person name="Moy G.W."/>
            <person name="Vacquier V.D."/>
        </authorList>
    </citation>
    <scope>NUCLEOTIDE SEQUENCE [LARGE SCALE GENOMIC DNA]</scope>
    <source>
        <strain evidence="2 3">CGMCC 1.8909</strain>
    </source>
</reference>
<dbReference type="RefSeq" id="WP_076580869.1">
    <property type="nucleotide sequence ID" value="NZ_CP019327.1"/>
</dbReference>
<protein>
    <submittedName>
        <fullName evidence="2">PglZ domain-containing protein</fullName>
    </submittedName>
</protein>
<dbReference type="EMBL" id="FTNP01000002">
    <property type="protein sequence ID" value="SIR60736.1"/>
    <property type="molecule type" value="Genomic_DNA"/>
</dbReference>
<proteinExistence type="predicted"/>
<evidence type="ECO:0000313" key="3">
    <source>
        <dbReference type="Proteomes" id="UP000185687"/>
    </source>
</evidence>
<dbReference type="STRING" id="588898.BB347_09410"/>
<dbReference type="Proteomes" id="UP000185687">
    <property type="component" value="Unassembled WGS sequence"/>
</dbReference>